<dbReference type="EMBL" id="MU004193">
    <property type="protein sequence ID" value="KAF2492979.1"/>
    <property type="molecule type" value="Genomic_DNA"/>
</dbReference>
<sequence>MYHLHSPTTRLACGRYTRQSFPPGTLQHHGFGFPLRRITDVAISEQCSQLRLTRPEALASETRMSAISSTTTLSAPPATQPGSHHAQFSKRAVCRSTKTSIHDVQIFSISTPAAAARTPLRRPSRARVDHHTSKKARAQDVVLPLLFVDMLDVVAPYRGILLGFRHQMLVGLVWRVRVGWASNSILRWI</sequence>
<evidence type="ECO:0000256" key="1">
    <source>
        <dbReference type="SAM" id="MobiDB-lite"/>
    </source>
</evidence>
<feature type="compositionally biased region" description="Low complexity" evidence="1">
    <location>
        <begin position="65"/>
        <end position="81"/>
    </location>
</feature>
<protein>
    <submittedName>
        <fullName evidence="2">Uncharacterized protein</fullName>
    </submittedName>
</protein>
<accession>A0A6A6QLI6</accession>
<evidence type="ECO:0000313" key="3">
    <source>
        <dbReference type="Proteomes" id="UP000799750"/>
    </source>
</evidence>
<evidence type="ECO:0000313" key="2">
    <source>
        <dbReference type="EMBL" id="KAF2492979.1"/>
    </source>
</evidence>
<name>A0A6A6QLI6_9PEZI</name>
<gene>
    <name evidence="2" type="ORF">BU16DRAFT_95446</name>
</gene>
<proteinExistence type="predicted"/>
<keyword evidence="3" id="KW-1185">Reference proteome</keyword>
<reference evidence="2" key="1">
    <citation type="journal article" date="2020" name="Stud. Mycol.">
        <title>101 Dothideomycetes genomes: a test case for predicting lifestyles and emergence of pathogens.</title>
        <authorList>
            <person name="Haridas S."/>
            <person name="Albert R."/>
            <person name="Binder M."/>
            <person name="Bloem J."/>
            <person name="Labutti K."/>
            <person name="Salamov A."/>
            <person name="Andreopoulos B."/>
            <person name="Baker S."/>
            <person name="Barry K."/>
            <person name="Bills G."/>
            <person name="Bluhm B."/>
            <person name="Cannon C."/>
            <person name="Castanera R."/>
            <person name="Culley D."/>
            <person name="Daum C."/>
            <person name="Ezra D."/>
            <person name="Gonzalez J."/>
            <person name="Henrissat B."/>
            <person name="Kuo A."/>
            <person name="Liang C."/>
            <person name="Lipzen A."/>
            <person name="Lutzoni F."/>
            <person name="Magnuson J."/>
            <person name="Mondo S."/>
            <person name="Nolan M."/>
            <person name="Ohm R."/>
            <person name="Pangilinan J."/>
            <person name="Park H.-J."/>
            <person name="Ramirez L."/>
            <person name="Alfaro M."/>
            <person name="Sun H."/>
            <person name="Tritt A."/>
            <person name="Yoshinaga Y."/>
            <person name="Zwiers L.-H."/>
            <person name="Turgeon B."/>
            <person name="Goodwin S."/>
            <person name="Spatafora J."/>
            <person name="Crous P."/>
            <person name="Grigoriev I."/>
        </authorList>
    </citation>
    <scope>NUCLEOTIDE SEQUENCE</scope>
    <source>
        <strain evidence="2">CBS 269.34</strain>
    </source>
</reference>
<dbReference type="AlphaFoldDB" id="A0A6A6QLI6"/>
<organism evidence="2 3">
    <name type="scientific">Lophium mytilinum</name>
    <dbReference type="NCBI Taxonomy" id="390894"/>
    <lineage>
        <taxon>Eukaryota</taxon>
        <taxon>Fungi</taxon>
        <taxon>Dikarya</taxon>
        <taxon>Ascomycota</taxon>
        <taxon>Pezizomycotina</taxon>
        <taxon>Dothideomycetes</taxon>
        <taxon>Pleosporomycetidae</taxon>
        <taxon>Mytilinidiales</taxon>
        <taxon>Mytilinidiaceae</taxon>
        <taxon>Lophium</taxon>
    </lineage>
</organism>
<feature type="region of interest" description="Disordered" evidence="1">
    <location>
        <begin position="63"/>
        <end position="88"/>
    </location>
</feature>
<dbReference type="Proteomes" id="UP000799750">
    <property type="component" value="Unassembled WGS sequence"/>
</dbReference>